<dbReference type="EMBL" id="CP071868">
    <property type="protein sequence ID" value="QTE27769.1"/>
    <property type="molecule type" value="Genomic_DNA"/>
</dbReference>
<dbReference type="KEGG" id="psic:J4E96_09995"/>
<evidence type="ECO:0000313" key="2">
    <source>
        <dbReference type="Proteomes" id="UP000663937"/>
    </source>
</evidence>
<proteinExistence type="predicted"/>
<dbReference type="Proteomes" id="UP000663937">
    <property type="component" value="Chromosome"/>
</dbReference>
<reference evidence="1" key="1">
    <citation type="submission" date="2021-03" db="EMBL/GenBank/DDBJ databases">
        <title>Pengzhenrongella sicca gen. nov., sp. nov., a new member of suborder Micrococcineae isolated from High-Arctic tundra soil.</title>
        <authorList>
            <person name="Peng F."/>
        </authorList>
    </citation>
    <scope>NUCLEOTIDE SEQUENCE</scope>
    <source>
        <strain evidence="1">LRZ-2</strain>
    </source>
</reference>
<gene>
    <name evidence="1" type="ORF">J4E96_09995</name>
</gene>
<protein>
    <submittedName>
        <fullName evidence="1">Uncharacterized protein</fullName>
    </submittedName>
</protein>
<organism evidence="1 2">
    <name type="scientific">Pengzhenrongella sicca</name>
    <dbReference type="NCBI Taxonomy" id="2819238"/>
    <lineage>
        <taxon>Bacteria</taxon>
        <taxon>Bacillati</taxon>
        <taxon>Actinomycetota</taxon>
        <taxon>Actinomycetes</taxon>
        <taxon>Micrococcales</taxon>
        <taxon>Pengzhenrongella</taxon>
    </lineage>
</organism>
<name>A0A8A4Z9Q4_9MICO</name>
<keyword evidence="2" id="KW-1185">Reference proteome</keyword>
<evidence type="ECO:0000313" key="1">
    <source>
        <dbReference type="EMBL" id="QTE27769.1"/>
    </source>
</evidence>
<dbReference type="RefSeq" id="WP_227421975.1">
    <property type="nucleotide sequence ID" value="NZ_CP071868.1"/>
</dbReference>
<accession>A0A8A4Z9Q4</accession>
<sequence length="1441" mass="144721">MPKADRILANLPPTFRLRGDPSALRALVDAYGGELQQAENSLVAVMRAHWVQFADAGEPRIEDLALFAALYGLAPRPDESVEEFRDHLRRYVRTHLEGTVTVRGILRITAEALGLHIEDDALDAWWDRAEPVLVTTAALGADAASLVLGAGAAVADGADAAPARLVGDVDLGLGVDLRARSILWVALDGHGALPVDLTTGAGDPALVTPAELVAAIDAELGVAGVAAAVGGRLTLTSTTTGVASQVAVEDGPGDAADLVLGLAPRSYAGTDATRARLTGTADLSTALDLTGERYLRLAVDGAHLVEVDCAVLAPDPAAVDVGDVTDAINAALGFDAATDDGRFLTLASPTLGPAGSIVLLDPAAQPATARLFGDAPRAAVGAAARRASVASDRGIGQGVDLTGDSLLRIAVDAEPAVTVDIAGLAPAATTPAEIVASVNEGLGATVASHDGDRITLASTTAGAAGLVRVEEVAGDAAEAVLGLRPRSARGAAPVTAALTGQVDLSAGVDLSARHLLVLAVDGAAPVEVDLRAGVADPTHASVEEVAAAVNAALGSDDPADDPVATDDGAHLILVSTAAGAAGRLEVAPLRRTLRRRFVTRARVTDDAATKVLGFTARSAAGAPAQAALLAGGTDLSGGADLTTDRYLRLRIGDAEPVEIDCAGPRPRATTPAEIVARIVAAAGPVATTDGHTIVLTDPEPGGASRVALEPPRACDALDRVLGLTPRTARGDGAAGVRFTGTVDLSAGVELVADAALRIGVDGAAPVDVPVGDGVATAVRPLSQLVARINLALAAPVAAHDSTHLLLVAPTTGAGASLTFEAPSVGTDATATLLGIAPPRTYAGRGATAARLTGVVDLTAGADLRVANLLTLAVDGAAPVIVDLTAAVAPADHGAVPAAQVAAAINAATTAAAVTVAIPGGLAVQVTSPSSGPSSRLDVARTGAGDAAPLLFGAAGLVATGADPAPAVIDGTVDLLGPVDLGERSILRLAVDGGEPVDVDVAGVTASATLLGEVVAAIDRVLPGVAQVGPAQRLRLVSRDAGADARVEVVPVRQLEVVEYPPTTAAAGFDVRHGSVLLFANAGAAAVPGRVELTTAAGVAGPRLADPAAGWSVRVDEPVVAGGRLVLEPAAAGGVTATLVTDGVARVLAPELVHVAPAPGAGADGTRALTVRRGRNRWSFTQCRAARFDEAVFDTDRFAGGACTEEAVFDLSRLGPAETPAVFAAAATHAATAHVAVTWDAHEAGAFEVSLPRELDVRFGVELGQARFGAAEPELLPGVVTEPLTDDQHVVTRINTGSRLIEARLAPAVPIGWAPVALPFRDPAPLTLGRPDAEARLYVSGPGLAPGFLELRAAEVGAYGNEITVTARVAGPAIYDLEVRLPGGRFENARAVVFGPPLPTLADDLLAPRPVGVGTAKAAGIRAHVTRDRAVPAVTHETGLRP</sequence>